<sequence>MTFFQGSCQTSSLPILFFPNILHISSDNGYFPKHQLRSTSSSKNNILVRKSPSVNNMLEAFIMFLKLMKSTFNEVKMNVVQLFHIICLG</sequence>
<organism evidence="1 2">
    <name type="scientific">Aquilegia coerulea</name>
    <name type="common">Rocky mountain columbine</name>
    <dbReference type="NCBI Taxonomy" id="218851"/>
    <lineage>
        <taxon>Eukaryota</taxon>
        <taxon>Viridiplantae</taxon>
        <taxon>Streptophyta</taxon>
        <taxon>Embryophyta</taxon>
        <taxon>Tracheophyta</taxon>
        <taxon>Spermatophyta</taxon>
        <taxon>Magnoliopsida</taxon>
        <taxon>Ranunculales</taxon>
        <taxon>Ranunculaceae</taxon>
        <taxon>Thalictroideae</taxon>
        <taxon>Aquilegia</taxon>
    </lineage>
</organism>
<dbReference type="AlphaFoldDB" id="A0A2G5CJN3"/>
<accession>A0A2G5CJN3</accession>
<dbReference type="Proteomes" id="UP000230069">
    <property type="component" value="Unassembled WGS sequence"/>
</dbReference>
<protein>
    <submittedName>
        <fullName evidence="1">Uncharacterized protein</fullName>
    </submittedName>
</protein>
<name>A0A2G5CJN3_AQUCA</name>
<keyword evidence="2" id="KW-1185">Reference proteome</keyword>
<proteinExistence type="predicted"/>
<gene>
    <name evidence="1" type="ORF">AQUCO_04900070v1</name>
</gene>
<evidence type="ECO:0000313" key="2">
    <source>
        <dbReference type="Proteomes" id="UP000230069"/>
    </source>
</evidence>
<dbReference type="EMBL" id="KZ305066">
    <property type="protein sequence ID" value="PIA31511.1"/>
    <property type="molecule type" value="Genomic_DNA"/>
</dbReference>
<reference evidence="1 2" key="1">
    <citation type="submission" date="2017-09" db="EMBL/GenBank/DDBJ databases">
        <title>WGS assembly of Aquilegia coerulea Goldsmith.</title>
        <authorList>
            <person name="Hodges S."/>
            <person name="Kramer E."/>
            <person name="Nordborg M."/>
            <person name="Tomkins J."/>
            <person name="Borevitz J."/>
            <person name="Derieg N."/>
            <person name="Yan J."/>
            <person name="Mihaltcheva S."/>
            <person name="Hayes R.D."/>
            <person name="Rokhsar D."/>
        </authorList>
    </citation>
    <scope>NUCLEOTIDE SEQUENCE [LARGE SCALE GENOMIC DNA]</scope>
    <source>
        <strain evidence="2">cv. Goldsmith</strain>
    </source>
</reference>
<evidence type="ECO:0000313" key="1">
    <source>
        <dbReference type="EMBL" id="PIA31511.1"/>
    </source>
</evidence>
<dbReference type="InParanoid" id="A0A2G5CJN3"/>